<evidence type="ECO:0000313" key="2">
    <source>
        <dbReference type="Proteomes" id="UP001057402"/>
    </source>
</evidence>
<keyword evidence="2" id="KW-1185">Reference proteome</keyword>
<evidence type="ECO:0000313" key="1">
    <source>
        <dbReference type="EMBL" id="KAI4311796.1"/>
    </source>
</evidence>
<accession>A0ACB9LKM0</accession>
<reference evidence="2" key="1">
    <citation type="journal article" date="2023" name="Front. Plant Sci.">
        <title>Chromosomal-level genome assembly of Melastoma candidum provides insights into trichome evolution.</title>
        <authorList>
            <person name="Zhong Y."/>
            <person name="Wu W."/>
            <person name="Sun C."/>
            <person name="Zou P."/>
            <person name="Liu Y."/>
            <person name="Dai S."/>
            <person name="Zhou R."/>
        </authorList>
    </citation>
    <scope>NUCLEOTIDE SEQUENCE [LARGE SCALE GENOMIC DNA]</scope>
</reference>
<sequence length="81" mass="9370">MRMHIGSVVKELFQTLPLPSHYDLDAISLGQLKTRTSWLQRTSRLTVLDVHVIDDKLTVNIMQRNRINCLLHDCQYHASAI</sequence>
<organism evidence="1 2">
    <name type="scientific">Melastoma candidum</name>
    <dbReference type="NCBI Taxonomy" id="119954"/>
    <lineage>
        <taxon>Eukaryota</taxon>
        <taxon>Viridiplantae</taxon>
        <taxon>Streptophyta</taxon>
        <taxon>Embryophyta</taxon>
        <taxon>Tracheophyta</taxon>
        <taxon>Spermatophyta</taxon>
        <taxon>Magnoliopsida</taxon>
        <taxon>eudicotyledons</taxon>
        <taxon>Gunneridae</taxon>
        <taxon>Pentapetalae</taxon>
        <taxon>rosids</taxon>
        <taxon>malvids</taxon>
        <taxon>Myrtales</taxon>
        <taxon>Melastomataceae</taxon>
        <taxon>Melastomatoideae</taxon>
        <taxon>Melastomateae</taxon>
        <taxon>Melastoma</taxon>
    </lineage>
</organism>
<name>A0ACB9LKM0_9MYRT</name>
<proteinExistence type="predicted"/>
<comment type="caution">
    <text evidence="1">The sequence shown here is derived from an EMBL/GenBank/DDBJ whole genome shotgun (WGS) entry which is preliminary data.</text>
</comment>
<dbReference type="Proteomes" id="UP001057402">
    <property type="component" value="Chromosome 11"/>
</dbReference>
<protein>
    <submittedName>
        <fullName evidence="1">Uncharacterized protein</fullName>
    </submittedName>
</protein>
<gene>
    <name evidence="1" type="ORF">MLD38_036662</name>
</gene>
<dbReference type="EMBL" id="CM042890">
    <property type="protein sequence ID" value="KAI4311796.1"/>
    <property type="molecule type" value="Genomic_DNA"/>
</dbReference>